<protein>
    <submittedName>
        <fullName evidence="7">Diguanylate cyclase (GGDEF) domain-containing protein</fullName>
    </submittedName>
</protein>
<dbReference type="CDD" id="cd01948">
    <property type="entry name" value="EAL"/>
    <property type="match status" value="1"/>
</dbReference>
<dbReference type="SMART" id="SM00267">
    <property type="entry name" value="GGDEF"/>
    <property type="match status" value="1"/>
</dbReference>
<dbReference type="InterPro" id="IPR043128">
    <property type="entry name" value="Rev_trsase/Diguanyl_cyclase"/>
</dbReference>
<feature type="domain" description="EAL" evidence="4">
    <location>
        <begin position="612"/>
        <end position="867"/>
    </location>
</feature>
<dbReference type="InterPro" id="IPR001633">
    <property type="entry name" value="EAL_dom"/>
</dbReference>
<dbReference type="InterPro" id="IPR029787">
    <property type="entry name" value="Nucleotide_cyclase"/>
</dbReference>
<evidence type="ECO:0000256" key="1">
    <source>
        <dbReference type="ARBA" id="ARBA00022692"/>
    </source>
</evidence>
<organism evidence="7 8">
    <name type="scientific">Klenkia brasiliensis</name>
    <dbReference type="NCBI Taxonomy" id="333142"/>
    <lineage>
        <taxon>Bacteria</taxon>
        <taxon>Bacillati</taxon>
        <taxon>Actinomycetota</taxon>
        <taxon>Actinomycetes</taxon>
        <taxon>Geodermatophilales</taxon>
        <taxon>Geodermatophilaceae</taxon>
        <taxon>Klenkia</taxon>
    </lineage>
</organism>
<evidence type="ECO:0000313" key="7">
    <source>
        <dbReference type="EMBL" id="SDG25072.1"/>
    </source>
</evidence>
<dbReference type="Pfam" id="PF00672">
    <property type="entry name" value="HAMP"/>
    <property type="match status" value="1"/>
</dbReference>
<keyword evidence="3" id="KW-0732">Signal</keyword>
<feature type="domain" description="HAMP" evidence="5">
    <location>
        <begin position="333"/>
        <end position="384"/>
    </location>
</feature>
<dbReference type="PANTHER" id="PTHR44757:SF2">
    <property type="entry name" value="BIOFILM ARCHITECTURE MAINTENANCE PROTEIN MBAA"/>
    <property type="match status" value="1"/>
</dbReference>
<dbReference type="PANTHER" id="PTHR44757">
    <property type="entry name" value="DIGUANYLATE CYCLASE DGCP"/>
    <property type="match status" value="1"/>
</dbReference>
<keyword evidence="2" id="KW-0472">Membrane</keyword>
<dbReference type="PROSITE" id="PS50883">
    <property type="entry name" value="EAL"/>
    <property type="match status" value="1"/>
</dbReference>
<evidence type="ECO:0000259" key="6">
    <source>
        <dbReference type="PROSITE" id="PS50887"/>
    </source>
</evidence>
<dbReference type="SMART" id="SM00304">
    <property type="entry name" value="HAMP"/>
    <property type="match status" value="1"/>
</dbReference>
<dbReference type="GO" id="GO:0007165">
    <property type="term" value="P:signal transduction"/>
    <property type="evidence" value="ECO:0007669"/>
    <property type="project" value="InterPro"/>
</dbReference>
<dbReference type="Pfam" id="PF00990">
    <property type="entry name" value="GGDEF"/>
    <property type="match status" value="1"/>
</dbReference>
<evidence type="ECO:0000259" key="5">
    <source>
        <dbReference type="PROSITE" id="PS50885"/>
    </source>
</evidence>
<evidence type="ECO:0000313" key="8">
    <source>
        <dbReference type="Proteomes" id="UP000198863"/>
    </source>
</evidence>
<dbReference type="SMART" id="SM00052">
    <property type="entry name" value="EAL"/>
    <property type="match status" value="1"/>
</dbReference>
<evidence type="ECO:0000256" key="3">
    <source>
        <dbReference type="SAM" id="SignalP"/>
    </source>
</evidence>
<keyword evidence="8" id="KW-1185">Reference proteome</keyword>
<dbReference type="Gene3D" id="3.20.20.450">
    <property type="entry name" value="EAL domain"/>
    <property type="match status" value="1"/>
</dbReference>
<dbReference type="Pfam" id="PF00563">
    <property type="entry name" value="EAL"/>
    <property type="match status" value="1"/>
</dbReference>
<sequence>MVLVLLPLSSLTAFAVVLAVRASDAADDSAAAAEQVRAYGQLARASAAVDQELLVLVVAAAMDDPGARTTLGITAQFADAVAGQLTAAVDRVRAETDTQLARAAAFPAAAGAARTAQDDVTELRAVVDDGTAGDLTALRASWTAVSDQLHERQNAVVVSAASAATSTATVAAIRDVRLVAELTAALNPDVVDYLGWLLLSGTDEGPARQWEWLQSHSAVELARTALTTTTDPRLRAEATALATTPDAVTVDTVLSAAVRGDVAAPGLLQLQATVLAANALTEQTNDVLADAVDVAADSAAADGARAGAERDGTVLAAVLAVLGTVLILALVGRRVTRTLRRLSEQADEVSQGRLVDVDVAGPREVRSVGRALGAAVGSLRRVQSQARAVARGDLADPVLDEPLPGPLGEVLHASVEQLVTSLRQRDRLQTALSHQAAHDPLTDLPNRARALELTTAALHRARRAGAATGLLFVDLDGFKGVNDRAGHAAGDAVLQAVGARMREQARAGDTVCRLGGDEFVVLVEAVADVAELVALGERLVAAVSQPLVVATASGPRPVAVGASVGVAVAQDGEVDGDELLAQADAAVYRAKHTGRGRVEVFDERLRAHIDERRDVEEALRHGLASGEVHVLYQPVLDVASGTLVGFEALARWDRPGAGLLSPDAFVPVAEQSDLICELDRWVLRSAVDQLGAWRIGAGQGAADGDVRVAVNLSARTLSDPRITDTVVSTLAFAGVPARCLVLEVAESAVVESPVLLTQLAALRAVGVSVALDDFGTGTTSIGALRHLPVDTLKVDGSFLSADPADQRLVALMVATAHASGLTVVAEGVERADVLDRLAADACDAAQGFHLSAPLPPVEAGRVFAAGVPVG</sequence>
<feature type="domain" description="GGDEF" evidence="6">
    <location>
        <begin position="466"/>
        <end position="603"/>
    </location>
</feature>
<dbReference type="InterPro" id="IPR052155">
    <property type="entry name" value="Biofilm_reg_signaling"/>
</dbReference>
<gene>
    <name evidence="7" type="ORF">SAMN05660324_2115</name>
</gene>
<keyword evidence="1" id="KW-0812">Transmembrane</keyword>
<dbReference type="AlphaFoldDB" id="A0A1G7SQA4"/>
<name>A0A1G7SQA4_9ACTN</name>
<dbReference type="SUPFAM" id="SSF141868">
    <property type="entry name" value="EAL domain-like"/>
    <property type="match status" value="1"/>
</dbReference>
<dbReference type="Gene3D" id="6.10.340.10">
    <property type="match status" value="1"/>
</dbReference>
<feature type="chain" id="PRO_5039405798" evidence="3">
    <location>
        <begin position="16"/>
        <end position="870"/>
    </location>
</feature>
<evidence type="ECO:0000259" key="4">
    <source>
        <dbReference type="PROSITE" id="PS50883"/>
    </source>
</evidence>
<dbReference type="CDD" id="cd01949">
    <property type="entry name" value="GGDEF"/>
    <property type="match status" value="1"/>
</dbReference>
<dbReference type="PROSITE" id="PS50885">
    <property type="entry name" value="HAMP"/>
    <property type="match status" value="1"/>
</dbReference>
<dbReference type="PROSITE" id="PS50887">
    <property type="entry name" value="GGDEF"/>
    <property type="match status" value="1"/>
</dbReference>
<feature type="signal peptide" evidence="3">
    <location>
        <begin position="1"/>
        <end position="15"/>
    </location>
</feature>
<proteinExistence type="predicted"/>
<dbReference type="InterPro" id="IPR000160">
    <property type="entry name" value="GGDEF_dom"/>
</dbReference>
<dbReference type="Proteomes" id="UP000198863">
    <property type="component" value="Unassembled WGS sequence"/>
</dbReference>
<dbReference type="Gene3D" id="3.30.70.270">
    <property type="match status" value="1"/>
</dbReference>
<dbReference type="GO" id="GO:0016020">
    <property type="term" value="C:membrane"/>
    <property type="evidence" value="ECO:0007669"/>
    <property type="project" value="InterPro"/>
</dbReference>
<accession>A0A1G7SQA4</accession>
<dbReference type="NCBIfam" id="TIGR00254">
    <property type="entry name" value="GGDEF"/>
    <property type="match status" value="1"/>
</dbReference>
<evidence type="ECO:0000256" key="2">
    <source>
        <dbReference type="ARBA" id="ARBA00022989"/>
    </source>
</evidence>
<reference evidence="8" key="1">
    <citation type="submission" date="2016-10" db="EMBL/GenBank/DDBJ databases">
        <authorList>
            <person name="Varghese N."/>
            <person name="Submissions S."/>
        </authorList>
    </citation>
    <scope>NUCLEOTIDE SEQUENCE [LARGE SCALE GENOMIC DNA]</scope>
    <source>
        <strain evidence="8">DSM 44526</strain>
    </source>
</reference>
<dbReference type="EMBL" id="FNCF01000003">
    <property type="protein sequence ID" value="SDG25072.1"/>
    <property type="molecule type" value="Genomic_DNA"/>
</dbReference>
<dbReference type="InterPro" id="IPR003660">
    <property type="entry name" value="HAMP_dom"/>
</dbReference>
<dbReference type="InterPro" id="IPR035919">
    <property type="entry name" value="EAL_sf"/>
</dbReference>
<keyword evidence="2" id="KW-1133">Transmembrane helix</keyword>
<dbReference type="SUPFAM" id="SSF55073">
    <property type="entry name" value="Nucleotide cyclase"/>
    <property type="match status" value="1"/>
</dbReference>